<dbReference type="EMBL" id="JBHTLP010000014">
    <property type="protein sequence ID" value="MFD1143523.1"/>
    <property type="molecule type" value="Genomic_DNA"/>
</dbReference>
<dbReference type="Gene3D" id="3.30.1120.10">
    <property type="match status" value="1"/>
</dbReference>
<evidence type="ECO:0000313" key="1">
    <source>
        <dbReference type="EMBL" id="MFD1143523.1"/>
    </source>
</evidence>
<reference evidence="2" key="1">
    <citation type="journal article" date="2019" name="Int. J. Syst. Evol. Microbiol.">
        <title>The Global Catalogue of Microorganisms (GCM) 10K type strain sequencing project: providing services to taxonomists for standard genome sequencing and annotation.</title>
        <authorList>
            <consortium name="The Broad Institute Genomics Platform"/>
            <consortium name="The Broad Institute Genome Sequencing Center for Infectious Disease"/>
            <person name="Wu L."/>
            <person name="Ma J."/>
        </authorList>
    </citation>
    <scope>NUCLEOTIDE SEQUENCE [LARGE SCALE GENOMIC DNA]</scope>
    <source>
        <strain evidence="2">CCUG 55608</strain>
    </source>
</reference>
<organism evidence="1 2">
    <name type="scientific">Larkinella insperata</name>
    <dbReference type="NCBI Taxonomy" id="332158"/>
    <lineage>
        <taxon>Bacteria</taxon>
        <taxon>Pseudomonadati</taxon>
        <taxon>Bacteroidota</taxon>
        <taxon>Cytophagia</taxon>
        <taxon>Cytophagales</taxon>
        <taxon>Spirosomataceae</taxon>
        <taxon>Larkinella</taxon>
    </lineage>
</organism>
<name>A0ABW3QH77_9BACT</name>
<accession>A0ABW3QH77</accession>
<keyword evidence="2" id="KW-1185">Reference proteome</keyword>
<dbReference type="RefSeq" id="WP_379884397.1">
    <property type="nucleotide sequence ID" value="NZ_JBHTLP010000014.1"/>
</dbReference>
<dbReference type="Proteomes" id="UP001597116">
    <property type="component" value="Unassembled WGS sequence"/>
</dbReference>
<evidence type="ECO:0008006" key="3">
    <source>
        <dbReference type="Google" id="ProtNLM"/>
    </source>
</evidence>
<dbReference type="SUPFAM" id="SSF53649">
    <property type="entry name" value="Alkaline phosphatase-like"/>
    <property type="match status" value="1"/>
</dbReference>
<gene>
    <name evidence="1" type="ORF">ACFQ4C_20520</name>
</gene>
<evidence type="ECO:0000313" key="2">
    <source>
        <dbReference type="Proteomes" id="UP001597116"/>
    </source>
</evidence>
<dbReference type="InterPro" id="IPR017850">
    <property type="entry name" value="Alkaline_phosphatase_core_sf"/>
</dbReference>
<proteinExistence type="predicted"/>
<protein>
    <recommendedName>
        <fullName evidence="3">N-sulphoglucosamine sulphohydrolase C-terminal domain-containing protein</fullName>
    </recommendedName>
</protein>
<comment type="caution">
    <text evidence="1">The sequence shown here is derived from an EMBL/GenBank/DDBJ whole genome shotgun (WGS) entry which is preliminary data.</text>
</comment>
<sequence>MVVHNGREYRVVRTKRYIYAHQLSGLWLLYDNQTDPYQLNNSVDKPEYAGLQKQVNTVLEQKPKETNDDFRPAGEYMRHFQSIYHNKNSLRPQSYYAKFGPTNNLKLVCIQE</sequence>